<dbReference type="Pfam" id="PF07992">
    <property type="entry name" value="Pyr_redox_2"/>
    <property type="match status" value="1"/>
</dbReference>
<dbReference type="InterPro" id="IPR023753">
    <property type="entry name" value="FAD/NAD-binding_dom"/>
</dbReference>
<dbReference type="STRING" id="930129.SAMN05216352_104271"/>
<dbReference type="OrthoDB" id="9776839at2"/>
<gene>
    <name evidence="3" type="ORF">SAMN05216352_104271</name>
</gene>
<keyword evidence="1" id="KW-0560">Oxidoreductase</keyword>
<dbReference type="Proteomes" id="UP000199017">
    <property type="component" value="Unassembled WGS sequence"/>
</dbReference>
<evidence type="ECO:0000259" key="2">
    <source>
        <dbReference type="Pfam" id="PF07992"/>
    </source>
</evidence>
<evidence type="ECO:0000313" key="3">
    <source>
        <dbReference type="EMBL" id="SDI06326.1"/>
    </source>
</evidence>
<dbReference type="AlphaFoldDB" id="A0A1G8HI31"/>
<dbReference type="PRINTS" id="PR00368">
    <property type="entry name" value="FADPNR"/>
</dbReference>
<dbReference type="SUPFAM" id="SSF51905">
    <property type="entry name" value="FAD/NAD(P)-binding domain"/>
    <property type="match status" value="1"/>
</dbReference>
<sequence>MKYSDTVIIGAGPAGLSAAITCAKHGVKVTVIDEFIKPGGRLLGQLHEEKKDVWWNGIKEADALYEEALKHNVDIHLETSVYNIEKSDQWLTETSNGDWRSPCLLLATGAAESPLSLPGWTLPGVMSIGAAQVMTNVHRVKVGKKGVIIGINPLTMAIARELQLAGIEIQGIYFPPYDQNLKHSETPEQTLADMKRMAHLAPSPLLRFGSKLLSTKWMREKAIQYYPKKGFSIWGIPLHFNKGVTEITGEQKADGIFYSSIDPYGKLNTEEQFFLETDFVCMSGGLYPLAELAAIAGCPFYLIPELGGHVPLHNETMKTPIEKLFVAGNITGIESAKIAIVQGETAGLSITQALYGSSKGLDKQITDSIEKQRNTRKEALIQFHPAIQQGREKIQKLWRHYHTPLPT</sequence>
<name>A0A1G8HI31_9BACI</name>
<dbReference type="InterPro" id="IPR051691">
    <property type="entry name" value="Metab_Enz_Cyan_OpOx_G3PDH"/>
</dbReference>
<dbReference type="RefSeq" id="WP_091583906.1">
    <property type="nucleotide sequence ID" value="NZ_FNDU01000004.1"/>
</dbReference>
<dbReference type="InterPro" id="IPR036188">
    <property type="entry name" value="FAD/NAD-bd_sf"/>
</dbReference>
<feature type="domain" description="FAD/NAD(P)-binding" evidence="2">
    <location>
        <begin position="5"/>
        <end position="343"/>
    </location>
</feature>
<dbReference type="GO" id="GO:0016491">
    <property type="term" value="F:oxidoreductase activity"/>
    <property type="evidence" value="ECO:0007669"/>
    <property type="project" value="UniProtKB-KW"/>
</dbReference>
<organism evidence="3 4">
    <name type="scientific">Alteribacillus bidgolensis</name>
    <dbReference type="NCBI Taxonomy" id="930129"/>
    <lineage>
        <taxon>Bacteria</taxon>
        <taxon>Bacillati</taxon>
        <taxon>Bacillota</taxon>
        <taxon>Bacilli</taxon>
        <taxon>Bacillales</taxon>
        <taxon>Bacillaceae</taxon>
        <taxon>Alteribacillus</taxon>
    </lineage>
</organism>
<dbReference type="EMBL" id="FNDU01000004">
    <property type="protein sequence ID" value="SDI06326.1"/>
    <property type="molecule type" value="Genomic_DNA"/>
</dbReference>
<reference evidence="3 4" key="1">
    <citation type="submission" date="2016-10" db="EMBL/GenBank/DDBJ databases">
        <authorList>
            <person name="de Groot N.N."/>
        </authorList>
    </citation>
    <scope>NUCLEOTIDE SEQUENCE [LARGE SCALE GENOMIC DNA]</scope>
    <source>
        <strain evidence="4">P4B,CCM 7963,CECT 7998,DSM 25260,IBRC-M 10614,KCTC 13821</strain>
    </source>
</reference>
<dbReference type="PANTHER" id="PTHR42949">
    <property type="entry name" value="ANAEROBIC GLYCEROL-3-PHOSPHATE DEHYDROGENASE SUBUNIT B"/>
    <property type="match status" value="1"/>
</dbReference>
<evidence type="ECO:0000256" key="1">
    <source>
        <dbReference type="ARBA" id="ARBA00023002"/>
    </source>
</evidence>
<protein>
    <submittedName>
        <fullName evidence="3">Sarcosine oxidase subunit alpha</fullName>
    </submittedName>
</protein>
<accession>A0A1G8HI31</accession>
<evidence type="ECO:0000313" key="4">
    <source>
        <dbReference type="Proteomes" id="UP000199017"/>
    </source>
</evidence>
<dbReference type="PANTHER" id="PTHR42949:SF3">
    <property type="entry name" value="ANAEROBIC GLYCEROL-3-PHOSPHATE DEHYDROGENASE SUBUNIT B"/>
    <property type="match status" value="1"/>
</dbReference>
<keyword evidence="4" id="KW-1185">Reference proteome</keyword>
<dbReference type="PRINTS" id="PR00469">
    <property type="entry name" value="PNDRDTASEII"/>
</dbReference>
<proteinExistence type="predicted"/>
<dbReference type="Gene3D" id="3.50.50.60">
    <property type="entry name" value="FAD/NAD(P)-binding domain"/>
    <property type="match status" value="4"/>
</dbReference>